<dbReference type="Gene3D" id="1.10.287.1060">
    <property type="entry name" value="ESAT-6-like"/>
    <property type="match status" value="1"/>
</dbReference>
<dbReference type="Proteomes" id="UP000595703">
    <property type="component" value="Chromosome"/>
</dbReference>
<reference evidence="2 3" key="2">
    <citation type="journal article" date="2011" name="J. Antibiot.">
        <title>Furaquinocins I and J: novel polyketide isoprenoid hybrid compounds from Streptomyces reveromyceticus SN-593.</title>
        <authorList>
            <person name="Panthee S."/>
            <person name="Takahashi S."/>
            <person name="Takagi H."/>
            <person name="Nogawa T."/>
            <person name="Oowada E."/>
            <person name="Uramoto M."/>
            <person name="Osada H."/>
        </authorList>
    </citation>
    <scope>NUCLEOTIDE SEQUENCE [LARGE SCALE GENOMIC DNA]</scope>
    <source>
        <strain evidence="2 3">SN-593</strain>
    </source>
</reference>
<keyword evidence="3" id="KW-1185">Reference proteome</keyword>
<protein>
    <recommendedName>
        <fullName evidence="4">WXG100 family type VII secretion target</fullName>
    </recommendedName>
</protein>
<sequence length="128" mass="13744">MSGESFSVDTDGLQAQMPYMQELAQRFLDVHSSLEAKLGSLGEPWGEDATGEAFLRQYTKPKGQILEATLDAGDVLRSTGDGLKTMARGYESIESQNSDSARKLGTSLEPGTVPETGDNGSRPRSSRS</sequence>
<feature type="region of interest" description="Disordered" evidence="1">
    <location>
        <begin position="87"/>
        <end position="128"/>
    </location>
</feature>
<evidence type="ECO:0008006" key="4">
    <source>
        <dbReference type="Google" id="ProtNLM"/>
    </source>
</evidence>
<reference evidence="2 3" key="3">
    <citation type="journal article" date="2011" name="Nat. Chem. Biol.">
        <title>Reveromycin A biosynthesis uses RevG and RevJ for stereospecific spiroacetal formation.</title>
        <authorList>
            <person name="Takahashi S."/>
            <person name="Toyoda A."/>
            <person name="Sekiyama Y."/>
            <person name="Takagi H."/>
            <person name="Nogawa T."/>
            <person name="Uramoto M."/>
            <person name="Suzuki R."/>
            <person name="Koshino H."/>
            <person name="Kumano T."/>
            <person name="Panthee S."/>
            <person name="Dairi T."/>
            <person name="Ishikawa J."/>
            <person name="Ikeda H."/>
            <person name="Sakaki Y."/>
            <person name="Osada H."/>
        </authorList>
    </citation>
    <scope>NUCLEOTIDE SEQUENCE [LARGE SCALE GENOMIC DNA]</scope>
    <source>
        <strain evidence="2 3">SN-593</strain>
    </source>
</reference>
<dbReference type="EMBL" id="AP018365">
    <property type="protein sequence ID" value="BBB02282.1"/>
    <property type="molecule type" value="Genomic_DNA"/>
</dbReference>
<organism evidence="2 3">
    <name type="scientific">Actinacidiphila reveromycinica</name>
    <dbReference type="NCBI Taxonomy" id="659352"/>
    <lineage>
        <taxon>Bacteria</taxon>
        <taxon>Bacillati</taxon>
        <taxon>Actinomycetota</taxon>
        <taxon>Actinomycetes</taxon>
        <taxon>Kitasatosporales</taxon>
        <taxon>Streptomycetaceae</taxon>
        <taxon>Actinacidiphila</taxon>
    </lineage>
</organism>
<dbReference type="KEGG" id="arev:RVR_10144"/>
<dbReference type="InterPro" id="IPR036689">
    <property type="entry name" value="ESAT-6-like_sf"/>
</dbReference>
<evidence type="ECO:0000313" key="2">
    <source>
        <dbReference type="EMBL" id="BBB02282.1"/>
    </source>
</evidence>
<reference evidence="2 3" key="1">
    <citation type="journal article" date="2010" name="J. Bacteriol.">
        <title>Biochemical characterization of a novel indole prenyltransferase from Streptomyces sp. SN-593.</title>
        <authorList>
            <person name="Takahashi S."/>
            <person name="Takagi H."/>
            <person name="Toyoda A."/>
            <person name="Uramoto M."/>
            <person name="Nogawa T."/>
            <person name="Ueki M."/>
            <person name="Sakaki Y."/>
            <person name="Osada H."/>
        </authorList>
    </citation>
    <scope>NUCLEOTIDE SEQUENCE [LARGE SCALE GENOMIC DNA]</scope>
    <source>
        <strain evidence="2 3">SN-593</strain>
    </source>
</reference>
<evidence type="ECO:0000313" key="3">
    <source>
        <dbReference type="Proteomes" id="UP000595703"/>
    </source>
</evidence>
<accession>A0A7U3V0M7</accession>
<proteinExistence type="predicted"/>
<reference evidence="2 3" key="4">
    <citation type="journal article" date="2020" name="Sci. Rep.">
        <title>beta-carboline chemical signals induce reveromycin production through a LuxR family regulator in Streptomyces sp. SN-593.</title>
        <authorList>
            <person name="Panthee S."/>
            <person name="Kito N."/>
            <person name="Hayashi T."/>
            <person name="Shimizu T."/>
            <person name="Ishikawa J."/>
            <person name="Hamamoto H."/>
            <person name="Osada H."/>
            <person name="Takahashi S."/>
        </authorList>
    </citation>
    <scope>NUCLEOTIDE SEQUENCE [LARGE SCALE GENOMIC DNA]</scope>
    <source>
        <strain evidence="2 3">SN-593</strain>
    </source>
</reference>
<dbReference type="AlphaFoldDB" id="A0A7U3V0M7"/>
<dbReference type="SUPFAM" id="SSF140453">
    <property type="entry name" value="EsxAB dimer-like"/>
    <property type="match status" value="1"/>
</dbReference>
<evidence type="ECO:0000256" key="1">
    <source>
        <dbReference type="SAM" id="MobiDB-lite"/>
    </source>
</evidence>
<feature type="compositionally biased region" description="Polar residues" evidence="1">
    <location>
        <begin position="118"/>
        <end position="128"/>
    </location>
</feature>
<gene>
    <name evidence="2" type="ORF">RVR_10144</name>
</gene>
<dbReference type="RefSeq" id="WP_202238229.1">
    <property type="nucleotide sequence ID" value="NZ_AP018365.1"/>
</dbReference>
<name>A0A7U3V0M7_9ACTN</name>